<dbReference type="GO" id="GO:0052855">
    <property type="term" value="F:ADP-dependent NAD(P)H-hydrate dehydratase activity"/>
    <property type="evidence" value="ECO:0007669"/>
    <property type="project" value="UniProtKB-UniRule"/>
</dbReference>
<evidence type="ECO:0000256" key="6">
    <source>
        <dbReference type="ARBA" id="ARBA00022741"/>
    </source>
</evidence>
<dbReference type="PANTHER" id="PTHR12592:SF0">
    <property type="entry name" value="ATP-DEPENDENT (S)-NAD(P)H-HYDRATE DEHYDRATASE"/>
    <property type="match status" value="1"/>
</dbReference>
<dbReference type="InterPro" id="IPR029056">
    <property type="entry name" value="Ribokinase-like"/>
</dbReference>
<evidence type="ECO:0000256" key="17">
    <source>
        <dbReference type="HAMAP-Rule" id="MF_01965"/>
    </source>
</evidence>
<organism evidence="22 23">
    <name type="scientific">Chitinophaga polysaccharea</name>
    <dbReference type="NCBI Taxonomy" id="1293035"/>
    <lineage>
        <taxon>Bacteria</taxon>
        <taxon>Pseudomonadati</taxon>
        <taxon>Bacteroidota</taxon>
        <taxon>Chitinophagia</taxon>
        <taxon>Chitinophagales</taxon>
        <taxon>Chitinophagaceae</taxon>
        <taxon>Chitinophaga</taxon>
    </lineage>
</organism>
<comment type="cofactor">
    <cofactor evidence="17">
        <name>Mg(2+)</name>
        <dbReference type="ChEBI" id="CHEBI:18420"/>
    </cofactor>
</comment>
<evidence type="ECO:0000256" key="8">
    <source>
        <dbReference type="ARBA" id="ARBA00022857"/>
    </source>
</evidence>
<dbReference type="GO" id="GO:0052856">
    <property type="term" value="F:NAD(P)HX epimerase activity"/>
    <property type="evidence" value="ECO:0007669"/>
    <property type="project" value="UniProtKB-UniRule"/>
</dbReference>
<feature type="binding site" evidence="18">
    <location>
        <position position="164"/>
    </location>
    <ligand>
        <name>K(+)</name>
        <dbReference type="ChEBI" id="CHEBI:29103"/>
    </ligand>
</feature>
<evidence type="ECO:0000256" key="10">
    <source>
        <dbReference type="ARBA" id="ARBA00023027"/>
    </source>
</evidence>
<protein>
    <recommendedName>
        <fullName evidence="19">Bifunctional NAD(P)H-hydrate repair enzyme</fullName>
    </recommendedName>
    <alternativeName>
        <fullName evidence="19">Nicotinamide nucleotide repair protein</fullName>
    </alternativeName>
    <domain>
        <recommendedName>
            <fullName evidence="19">ADP-dependent (S)-NAD(P)H-hydrate dehydratase</fullName>
            <ecNumber evidence="19">4.2.1.136</ecNumber>
        </recommendedName>
        <alternativeName>
            <fullName evidence="19">ADP-dependent NAD(P)HX dehydratase</fullName>
        </alternativeName>
    </domain>
    <domain>
        <recommendedName>
            <fullName evidence="19">NAD(P)H-hydrate epimerase</fullName>
            <ecNumber evidence="19">5.1.99.6</ecNumber>
        </recommendedName>
    </domain>
</protein>
<keyword evidence="7 17" id="KW-0067">ATP-binding</keyword>
<comment type="similarity">
    <text evidence="3 19">In the N-terminal section; belongs to the NnrE/AIBP family.</text>
</comment>
<comment type="subunit">
    <text evidence="17">Homotetramer.</text>
</comment>
<dbReference type="InterPro" id="IPR017953">
    <property type="entry name" value="Carbohydrate_kinase_pred_CS"/>
</dbReference>
<comment type="similarity">
    <text evidence="4 19">In the C-terminal section; belongs to the NnrD/CARKD family.</text>
</comment>
<keyword evidence="8 17" id="KW-0521">NADP</keyword>
<dbReference type="EC" id="4.2.1.136" evidence="19"/>
<dbReference type="SUPFAM" id="SSF64153">
    <property type="entry name" value="YjeF N-terminal domain-like"/>
    <property type="match status" value="1"/>
</dbReference>
<comment type="cofactor">
    <cofactor evidence="18 19">
        <name>K(+)</name>
        <dbReference type="ChEBI" id="CHEBI:29103"/>
    </cofactor>
    <text evidence="18 19">Binds 1 potassium ion per subunit.</text>
</comment>
<evidence type="ECO:0000256" key="5">
    <source>
        <dbReference type="ARBA" id="ARBA00022723"/>
    </source>
</evidence>
<reference evidence="22 23" key="1">
    <citation type="submission" date="2019-06" db="EMBL/GenBank/DDBJ databases">
        <title>Sorghum-associated microbial communities from plants grown in Nebraska, USA.</title>
        <authorList>
            <person name="Schachtman D."/>
        </authorList>
    </citation>
    <scope>NUCLEOTIDE SEQUENCE [LARGE SCALE GENOMIC DNA]</scope>
    <source>
        <strain evidence="22 23">1209</strain>
    </source>
</reference>
<comment type="similarity">
    <text evidence="17">Belongs to the NnrD/CARKD family.</text>
</comment>
<evidence type="ECO:0000256" key="12">
    <source>
        <dbReference type="ARBA" id="ARBA00023239"/>
    </source>
</evidence>
<keyword evidence="5 18" id="KW-0479">Metal-binding</keyword>
<dbReference type="InterPro" id="IPR036652">
    <property type="entry name" value="YjeF_N_dom_sf"/>
</dbReference>
<dbReference type="OrthoDB" id="9806925at2"/>
<dbReference type="PIRSF" id="PIRSF017184">
    <property type="entry name" value="Nnr"/>
    <property type="match status" value="1"/>
</dbReference>
<dbReference type="RefSeq" id="WP_145674964.1">
    <property type="nucleotide sequence ID" value="NZ_VIWO01000015.1"/>
</dbReference>
<feature type="binding site" evidence="18">
    <location>
        <position position="161"/>
    </location>
    <ligand>
        <name>(6S)-NADPHX</name>
        <dbReference type="ChEBI" id="CHEBI:64076"/>
    </ligand>
</feature>
<dbReference type="Pfam" id="PF03853">
    <property type="entry name" value="YjeF_N"/>
    <property type="match status" value="1"/>
</dbReference>
<gene>
    <name evidence="17" type="primary">nnrD</name>
    <name evidence="18" type="synonym">nnrE</name>
    <name evidence="22" type="ORF">FHW36_11568</name>
</gene>
<evidence type="ECO:0000256" key="16">
    <source>
        <dbReference type="ARBA" id="ARBA00049209"/>
    </source>
</evidence>
<evidence type="ECO:0000313" key="22">
    <source>
        <dbReference type="EMBL" id="TWF32542.1"/>
    </source>
</evidence>
<evidence type="ECO:0000256" key="7">
    <source>
        <dbReference type="ARBA" id="ARBA00022840"/>
    </source>
</evidence>
<comment type="catalytic activity">
    <reaction evidence="1 18 19">
        <text>(6R)-NADHX = (6S)-NADHX</text>
        <dbReference type="Rhea" id="RHEA:32215"/>
        <dbReference type="ChEBI" id="CHEBI:64074"/>
        <dbReference type="ChEBI" id="CHEBI:64075"/>
        <dbReference type="EC" id="5.1.99.6"/>
    </reaction>
</comment>
<evidence type="ECO:0000256" key="14">
    <source>
        <dbReference type="ARBA" id="ARBA00025153"/>
    </source>
</evidence>
<evidence type="ECO:0000256" key="3">
    <source>
        <dbReference type="ARBA" id="ARBA00006001"/>
    </source>
</evidence>
<feature type="binding site" evidence="18">
    <location>
        <begin position="57"/>
        <end position="61"/>
    </location>
    <ligand>
        <name>(6S)-NADPHX</name>
        <dbReference type="ChEBI" id="CHEBI:64076"/>
    </ligand>
</feature>
<keyword evidence="12 17" id="KW-0456">Lyase</keyword>
<feature type="binding site" evidence="18">
    <location>
        <begin position="130"/>
        <end position="136"/>
    </location>
    <ligand>
        <name>(6S)-NADPHX</name>
        <dbReference type="ChEBI" id="CHEBI:64076"/>
    </ligand>
</feature>
<dbReference type="Gene3D" id="3.40.50.10260">
    <property type="entry name" value="YjeF N-terminal domain"/>
    <property type="match status" value="1"/>
</dbReference>
<proteinExistence type="inferred from homology"/>
<evidence type="ECO:0000259" key="21">
    <source>
        <dbReference type="PROSITE" id="PS51385"/>
    </source>
</evidence>
<dbReference type="SUPFAM" id="SSF53613">
    <property type="entry name" value="Ribokinase-like"/>
    <property type="match status" value="1"/>
</dbReference>
<dbReference type="Proteomes" id="UP000320811">
    <property type="component" value="Unassembled WGS sequence"/>
</dbReference>
<dbReference type="InterPro" id="IPR030677">
    <property type="entry name" value="Nnr"/>
</dbReference>
<feature type="binding site" evidence="17">
    <location>
        <position position="329"/>
    </location>
    <ligand>
        <name>(6S)-NADPHX</name>
        <dbReference type="ChEBI" id="CHEBI:64076"/>
    </ligand>
</feature>
<evidence type="ECO:0000256" key="2">
    <source>
        <dbReference type="ARBA" id="ARBA00000909"/>
    </source>
</evidence>
<feature type="binding site" evidence="17">
    <location>
        <position position="444"/>
    </location>
    <ligand>
        <name>AMP</name>
        <dbReference type="ChEBI" id="CHEBI:456215"/>
    </ligand>
</feature>
<feature type="binding site" evidence="18">
    <location>
        <position position="58"/>
    </location>
    <ligand>
        <name>K(+)</name>
        <dbReference type="ChEBI" id="CHEBI:29103"/>
    </ligand>
</feature>
<dbReference type="CDD" id="cd01171">
    <property type="entry name" value="YXKO-related"/>
    <property type="match status" value="1"/>
</dbReference>
<dbReference type="Pfam" id="PF01256">
    <property type="entry name" value="Carb_kinase"/>
    <property type="match status" value="1"/>
</dbReference>
<evidence type="ECO:0000256" key="18">
    <source>
        <dbReference type="HAMAP-Rule" id="MF_01966"/>
    </source>
</evidence>
<comment type="similarity">
    <text evidence="18">Belongs to the NnrE/AIBP family.</text>
</comment>
<evidence type="ECO:0000256" key="9">
    <source>
        <dbReference type="ARBA" id="ARBA00022958"/>
    </source>
</evidence>
<dbReference type="GO" id="GO:0005524">
    <property type="term" value="F:ATP binding"/>
    <property type="evidence" value="ECO:0007669"/>
    <property type="project" value="UniProtKB-UniRule"/>
</dbReference>
<accession>A0A561P345</accession>
<dbReference type="HAMAP" id="MF_01966">
    <property type="entry name" value="NADHX_epimerase"/>
    <property type="match status" value="1"/>
</dbReference>
<evidence type="ECO:0000256" key="11">
    <source>
        <dbReference type="ARBA" id="ARBA00023235"/>
    </source>
</evidence>
<dbReference type="NCBIfam" id="TIGR00196">
    <property type="entry name" value="yjeF_cterm"/>
    <property type="match status" value="1"/>
</dbReference>
<comment type="caution">
    <text evidence="18">Lacks conserved residue(s) required for the propagation of feature annotation.</text>
</comment>
<dbReference type="InterPro" id="IPR000631">
    <property type="entry name" value="CARKD"/>
</dbReference>
<dbReference type="InterPro" id="IPR004443">
    <property type="entry name" value="YjeF_N_dom"/>
</dbReference>
<dbReference type="GO" id="GO:0046872">
    <property type="term" value="F:metal ion binding"/>
    <property type="evidence" value="ECO:0007669"/>
    <property type="project" value="UniProtKB-UniRule"/>
</dbReference>
<feature type="binding site" evidence="17">
    <location>
        <position position="263"/>
    </location>
    <ligand>
        <name>(6S)-NADPHX</name>
        <dbReference type="ChEBI" id="CHEBI:64076"/>
    </ligand>
</feature>
<evidence type="ECO:0000256" key="13">
    <source>
        <dbReference type="ARBA" id="ARBA00023268"/>
    </source>
</evidence>
<keyword evidence="23" id="KW-1185">Reference proteome</keyword>
<comment type="catalytic activity">
    <reaction evidence="16 17 19">
        <text>(6S)-NADPHX + ADP = AMP + phosphate + NADPH + H(+)</text>
        <dbReference type="Rhea" id="RHEA:32235"/>
        <dbReference type="ChEBI" id="CHEBI:15378"/>
        <dbReference type="ChEBI" id="CHEBI:43474"/>
        <dbReference type="ChEBI" id="CHEBI:57783"/>
        <dbReference type="ChEBI" id="CHEBI:64076"/>
        <dbReference type="ChEBI" id="CHEBI:456215"/>
        <dbReference type="ChEBI" id="CHEBI:456216"/>
        <dbReference type="EC" id="4.2.1.136"/>
    </reaction>
</comment>
<dbReference type="PROSITE" id="PS51383">
    <property type="entry name" value="YJEF_C_3"/>
    <property type="match status" value="1"/>
</dbReference>
<dbReference type="PROSITE" id="PS51385">
    <property type="entry name" value="YJEF_N"/>
    <property type="match status" value="1"/>
</dbReference>
<dbReference type="NCBIfam" id="TIGR00197">
    <property type="entry name" value="yjeF_nterm"/>
    <property type="match status" value="1"/>
</dbReference>
<keyword evidence="11 18" id="KW-0413">Isomerase</keyword>
<evidence type="ECO:0000256" key="15">
    <source>
        <dbReference type="ARBA" id="ARBA00048238"/>
    </source>
</evidence>
<dbReference type="PANTHER" id="PTHR12592">
    <property type="entry name" value="ATP-DEPENDENT (S)-NAD(P)H-HYDRATE DEHYDRATASE FAMILY MEMBER"/>
    <property type="match status" value="1"/>
</dbReference>
<evidence type="ECO:0000256" key="4">
    <source>
        <dbReference type="ARBA" id="ARBA00009524"/>
    </source>
</evidence>
<keyword evidence="9 18" id="KW-0630">Potassium</keyword>
<keyword evidence="10 17" id="KW-0520">NAD</keyword>
<comment type="catalytic activity">
    <reaction evidence="2 18 19">
        <text>(6R)-NADPHX = (6S)-NADPHX</text>
        <dbReference type="Rhea" id="RHEA:32227"/>
        <dbReference type="ChEBI" id="CHEBI:64076"/>
        <dbReference type="ChEBI" id="CHEBI:64077"/>
        <dbReference type="EC" id="5.1.99.6"/>
    </reaction>
</comment>
<dbReference type="EMBL" id="VIWO01000015">
    <property type="protein sequence ID" value="TWF32542.1"/>
    <property type="molecule type" value="Genomic_DNA"/>
</dbReference>
<dbReference type="AlphaFoldDB" id="A0A561P345"/>
<comment type="caution">
    <text evidence="22">The sequence shown here is derived from an EMBL/GenBank/DDBJ whole genome shotgun (WGS) entry which is preliminary data.</text>
</comment>
<comment type="catalytic activity">
    <reaction evidence="15 17 19">
        <text>(6S)-NADHX + ADP = AMP + phosphate + NADH + H(+)</text>
        <dbReference type="Rhea" id="RHEA:32223"/>
        <dbReference type="ChEBI" id="CHEBI:15378"/>
        <dbReference type="ChEBI" id="CHEBI:43474"/>
        <dbReference type="ChEBI" id="CHEBI:57945"/>
        <dbReference type="ChEBI" id="CHEBI:64074"/>
        <dbReference type="ChEBI" id="CHEBI:456215"/>
        <dbReference type="ChEBI" id="CHEBI:456216"/>
        <dbReference type="EC" id="4.2.1.136"/>
    </reaction>
</comment>
<sequence length="505" mass="54353">MKIFSAAQIREADAFTIAHEPISSAQLMERAAGKCATWLEEHYAPHYPVYIFCGKGNNGGDGLVMARLLLDHGYKVSTGILQYGAQASADHQLKLEALQQQYPASLYAIGDVSDIPTLPPDAIIIDAIFGTGMSRPIEGWLAGVVHHINGQRGKHTIVAIDMPSGLRADESSVQQTVIQAHHTLSFECYKLAFLLPENAAYTGEVHILPIGLHPDYITHTPTRYLLADPGIIQTIYQPRNPFAHKGTYGHALLIAGSYGKMGAAVLSARACLRAGVGLLTCYVPQCGYNIMQLSEPCAMCVTDEDPHYSLHFHRSINPATYKAIGIGPGLDTQPGTAKALEHLLDSYQQPMVIDADALNLLSVYPYLLYKIPAGSILTPHPKEFERLFGATPNEVARLELLSQQAIKLQVYILLKGRYSAIACPDGAVYFNNTGNPGMATGGSGDVLTGILTGLLAQDYSPKAAAILGAWLHGFAGDLAAAHLSQEAMTAADIIQWLGKAFLEGI</sequence>
<name>A0A561P345_9BACT</name>
<dbReference type="GO" id="GO:0110051">
    <property type="term" value="P:metabolite repair"/>
    <property type="evidence" value="ECO:0007669"/>
    <property type="project" value="TreeGrafter"/>
</dbReference>
<dbReference type="GO" id="GO:0046496">
    <property type="term" value="P:nicotinamide nucleotide metabolic process"/>
    <property type="evidence" value="ECO:0007669"/>
    <property type="project" value="UniProtKB-UniRule"/>
</dbReference>
<dbReference type="Gene3D" id="3.40.1190.20">
    <property type="match status" value="1"/>
</dbReference>
<comment type="function">
    <text evidence="17">Catalyzes the dehydration of the S-form of NAD(P)HX at the expense of ADP, which is converted to AMP. Together with NAD(P)HX epimerase, which catalyzes the epimerization of the S- and R-forms, the enzyme allows the repair of both epimers of NAD(P)HX, a damaged form of NAD(P)H that is a result of enzymatic or heat-dependent hydration.</text>
</comment>
<feature type="binding site" evidence="17">
    <location>
        <position position="445"/>
    </location>
    <ligand>
        <name>(6S)-NADPHX</name>
        <dbReference type="ChEBI" id="CHEBI:64076"/>
    </ligand>
</feature>
<dbReference type="PROSITE" id="PS01050">
    <property type="entry name" value="YJEF_C_2"/>
    <property type="match status" value="1"/>
</dbReference>
<evidence type="ECO:0000313" key="23">
    <source>
        <dbReference type="Proteomes" id="UP000320811"/>
    </source>
</evidence>
<keyword evidence="6 17" id="KW-0547">Nucleotide-binding</keyword>
<comment type="function">
    <text evidence="14 19">Bifunctional enzyme that catalyzes the epimerization of the S- and R-forms of NAD(P)HX and the dehydration of the S-form of NAD(P)HX at the expense of ADP, which is converted to AMP. This allows the repair of both epimers of NAD(P)HX, a damaged form of NAD(P)H that is a result of enzymatic or heat-dependent hydration.</text>
</comment>
<feature type="domain" description="YjeF N-terminal" evidence="21">
    <location>
        <begin position="9"/>
        <end position="218"/>
    </location>
</feature>
<evidence type="ECO:0000256" key="19">
    <source>
        <dbReference type="PIRNR" id="PIRNR017184"/>
    </source>
</evidence>
<evidence type="ECO:0000256" key="1">
    <source>
        <dbReference type="ARBA" id="ARBA00000013"/>
    </source>
</evidence>
<feature type="binding site" evidence="17">
    <location>
        <position position="380"/>
    </location>
    <ligand>
        <name>(6S)-NADPHX</name>
        <dbReference type="ChEBI" id="CHEBI:64076"/>
    </ligand>
</feature>
<feature type="binding site" evidence="17">
    <location>
        <begin position="415"/>
        <end position="419"/>
    </location>
    <ligand>
        <name>AMP</name>
        <dbReference type="ChEBI" id="CHEBI:456215"/>
    </ligand>
</feature>
<evidence type="ECO:0000259" key="20">
    <source>
        <dbReference type="PROSITE" id="PS51383"/>
    </source>
</evidence>
<dbReference type="EC" id="5.1.99.6" evidence="19"/>
<comment type="function">
    <text evidence="18">Catalyzes the epimerization of the S- and R-forms of NAD(P)HX, a damaged form of NAD(P)H that is a result of enzymatic or heat-dependent hydration. This is a prerequisite for the S-specific NAD(P)H-hydrate dehydratase to allow the repair of both epimers of NAD(P)HX.</text>
</comment>
<keyword evidence="13" id="KW-0511">Multifunctional enzyme</keyword>
<dbReference type="HAMAP" id="MF_01965">
    <property type="entry name" value="NADHX_dehydratase"/>
    <property type="match status" value="1"/>
</dbReference>
<feature type="domain" description="YjeF C-terminal" evidence="20">
    <location>
        <begin position="228"/>
        <end position="504"/>
    </location>
</feature>
<feature type="binding site" evidence="18">
    <location>
        <position position="126"/>
    </location>
    <ligand>
        <name>K(+)</name>
        <dbReference type="ChEBI" id="CHEBI:29103"/>
    </ligand>
</feature>